<evidence type="ECO:0000313" key="1">
    <source>
        <dbReference type="EMBL" id="QQV92328.1"/>
    </source>
</evidence>
<gene>
    <name evidence="1" type="ORF">vBKpMFBKp24_125</name>
</gene>
<keyword evidence="2" id="KW-1185">Reference proteome</keyword>
<evidence type="ECO:0000313" key="2">
    <source>
        <dbReference type="Proteomes" id="UP000596381"/>
    </source>
</evidence>
<proteinExistence type="predicted"/>
<dbReference type="Proteomes" id="UP000596381">
    <property type="component" value="Segment"/>
</dbReference>
<name>A0A7U0GBS9_9CAUD</name>
<protein>
    <submittedName>
        <fullName evidence="1">Uncharacterized protein</fullName>
    </submittedName>
</protein>
<sequence length="82" mass="9715">MSRNIALDHEMIDLLVTLAIGFREHKGKAKMVRRVAERIRKRLVFEETQKVCDDFIARPESAEFSLNALTERYYHRQILKIV</sequence>
<organism evidence="1 2">
    <name type="scientific">Klebsiella phage vB_KpM_FBKp24</name>
    <dbReference type="NCBI Taxonomy" id="2801834"/>
    <lineage>
        <taxon>Viruses</taxon>
        <taxon>Duplodnaviria</taxon>
        <taxon>Heunggongvirae</taxon>
        <taxon>Uroviricota</taxon>
        <taxon>Caudoviricetes</taxon>
        <taxon>Chimalliviridae</taxon>
        <taxon>Maaswegvirus</taxon>
        <taxon>Maaswegvirus Kp24</taxon>
    </lineage>
</organism>
<reference evidence="1 2" key="1">
    <citation type="submission" date="2020-12" db="EMBL/GenBank/DDBJ databases">
        <title>Genomic characterization of four novel bacteriophages infecting Klebsiella pneumoniae.</title>
        <authorList>
            <person name="Estrada Bonilla B."/>
            <person name="Costa A.R."/>
            <person name="van Rossum T."/>
            <person name="Hagedoorn S."/>
            <person name="Wallinga H."/>
            <person name="Xiao M."/>
            <person name="Song W."/>
            <person name="Haas P.-J."/>
            <person name="Nobrega F.L."/>
            <person name="Brouns S.J.J."/>
        </authorList>
    </citation>
    <scope>NUCLEOTIDE SEQUENCE [LARGE SCALE GENOMIC DNA]</scope>
</reference>
<accession>A0A7U0GBS9</accession>
<dbReference type="EMBL" id="MW394391">
    <property type="protein sequence ID" value="QQV92328.1"/>
    <property type="molecule type" value="Genomic_DNA"/>
</dbReference>